<name>A0A449A5T8_9BACT</name>
<evidence type="ECO:0000256" key="4">
    <source>
        <dbReference type="ARBA" id="ARBA00022692"/>
    </source>
</evidence>
<dbReference type="InterPro" id="IPR035906">
    <property type="entry name" value="MetI-like_sf"/>
</dbReference>
<evidence type="ECO:0000256" key="7">
    <source>
        <dbReference type="RuleBase" id="RU363032"/>
    </source>
</evidence>
<feature type="transmembrane region" description="Helical" evidence="7">
    <location>
        <begin position="31"/>
        <end position="59"/>
    </location>
</feature>
<feature type="transmembrane region" description="Helical" evidence="7">
    <location>
        <begin position="290"/>
        <end position="309"/>
    </location>
</feature>
<feature type="transmembrane region" description="Helical" evidence="7">
    <location>
        <begin position="98"/>
        <end position="122"/>
    </location>
</feature>
<keyword evidence="10" id="KW-1185">Reference proteome</keyword>
<dbReference type="EMBL" id="LR214951">
    <property type="protein sequence ID" value="VEU59621.1"/>
    <property type="molecule type" value="Genomic_DNA"/>
</dbReference>
<keyword evidence="3" id="KW-1003">Cell membrane</keyword>
<dbReference type="GO" id="GO:0005886">
    <property type="term" value="C:plasma membrane"/>
    <property type="evidence" value="ECO:0007669"/>
    <property type="project" value="UniProtKB-SubCell"/>
</dbReference>
<feature type="transmembrane region" description="Helical" evidence="7">
    <location>
        <begin position="240"/>
        <end position="260"/>
    </location>
</feature>
<dbReference type="RefSeq" id="WP_129719997.1">
    <property type="nucleotide sequence ID" value="NZ_LR214951.1"/>
</dbReference>
<evidence type="ECO:0000256" key="1">
    <source>
        <dbReference type="ARBA" id="ARBA00004651"/>
    </source>
</evidence>
<comment type="subcellular location">
    <subcellularLocation>
        <location evidence="1 7">Cell membrane</location>
        <topology evidence="1 7">Multi-pass membrane protein</topology>
    </subcellularLocation>
</comment>
<proteinExistence type="inferred from homology"/>
<keyword evidence="4 7" id="KW-0812">Transmembrane</keyword>
<dbReference type="PANTHER" id="PTHR30193:SF37">
    <property type="entry name" value="INNER MEMBRANE ABC TRANSPORTER PERMEASE PROTEIN YCJO"/>
    <property type="match status" value="1"/>
</dbReference>
<dbReference type="CDD" id="cd06261">
    <property type="entry name" value="TM_PBP2"/>
    <property type="match status" value="1"/>
</dbReference>
<reference evidence="9 10" key="1">
    <citation type="submission" date="2019-01" db="EMBL/GenBank/DDBJ databases">
        <authorList>
            <consortium name="Pathogen Informatics"/>
        </authorList>
    </citation>
    <scope>NUCLEOTIDE SEQUENCE [LARGE SCALE GENOMIC DNA]</scope>
    <source>
        <strain evidence="9 10">NCTC10166</strain>
    </source>
</reference>
<comment type="similarity">
    <text evidence="7">Belongs to the binding-protein-dependent transport system permease family.</text>
</comment>
<feature type="domain" description="ABC transmembrane type-1" evidence="8">
    <location>
        <begin position="94"/>
        <end position="309"/>
    </location>
</feature>
<organism evidence="9 10">
    <name type="scientific">Mesomycoplasma neurolyticum</name>
    <dbReference type="NCBI Taxonomy" id="2120"/>
    <lineage>
        <taxon>Bacteria</taxon>
        <taxon>Bacillati</taxon>
        <taxon>Mycoplasmatota</taxon>
        <taxon>Mycoplasmoidales</taxon>
        <taxon>Metamycoplasmataceae</taxon>
        <taxon>Mesomycoplasma</taxon>
    </lineage>
</organism>
<evidence type="ECO:0000313" key="9">
    <source>
        <dbReference type="EMBL" id="VEU59621.1"/>
    </source>
</evidence>
<sequence>MNLSEKIYIYWLNKKNKTKSHNLGILHKKSFFLIPFSLLIPSLFIILLFTIFPFIYSIIKSFSYNSDINDASSIQVGFEAYKLVASDPIFQISVRNSLIYAILALPLSLTFSILISSVIASLHKKWVKGFWQTVFFLPYVTNAVAISLAFVYLFDHEVGIINNIFGIKTKWLASGEMDSYKPITIILSYGIWKNLAFQVLIITTAMLAVDKTLYKAATIDGASKLKQFFRITLPSINKTINFLITVGILGGIKVFPLAIFENQVTKAEGNGGMTIMLYIYKVVQSGNYDFAGAATVMLFSLGVVFSTVLKNTFKLIIYVSNKLGERNVLNKIKNSKFVF</sequence>
<dbReference type="AlphaFoldDB" id="A0A449A5T8"/>
<keyword evidence="5 7" id="KW-1133">Transmembrane helix</keyword>
<evidence type="ECO:0000256" key="3">
    <source>
        <dbReference type="ARBA" id="ARBA00022475"/>
    </source>
</evidence>
<evidence type="ECO:0000256" key="2">
    <source>
        <dbReference type="ARBA" id="ARBA00022448"/>
    </source>
</evidence>
<evidence type="ECO:0000256" key="6">
    <source>
        <dbReference type="ARBA" id="ARBA00023136"/>
    </source>
</evidence>
<keyword evidence="6 7" id="KW-0472">Membrane</keyword>
<keyword evidence="2 7" id="KW-0813">Transport</keyword>
<evidence type="ECO:0000259" key="8">
    <source>
        <dbReference type="PROSITE" id="PS50928"/>
    </source>
</evidence>
<feature type="transmembrane region" description="Helical" evidence="7">
    <location>
        <begin position="134"/>
        <end position="154"/>
    </location>
</feature>
<dbReference type="SUPFAM" id="SSF161098">
    <property type="entry name" value="MetI-like"/>
    <property type="match status" value="1"/>
</dbReference>
<evidence type="ECO:0000313" key="10">
    <source>
        <dbReference type="Proteomes" id="UP000289440"/>
    </source>
</evidence>
<dbReference type="KEGG" id="mnu:NCTC10166_00600"/>
<evidence type="ECO:0000256" key="5">
    <source>
        <dbReference type="ARBA" id="ARBA00022989"/>
    </source>
</evidence>
<dbReference type="GO" id="GO:0055085">
    <property type="term" value="P:transmembrane transport"/>
    <property type="evidence" value="ECO:0007669"/>
    <property type="project" value="InterPro"/>
</dbReference>
<dbReference type="InterPro" id="IPR051393">
    <property type="entry name" value="ABC_transporter_permease"/>
</dbReference>
<dbReference type="PROSITE" id="PS50928">
    <property type="entry name" value="ABC_TM1"/>
    <property type="match status" value="1"/>
</dbReference>
<dbReference type="Gene3D" id="1.10.3720.10">
    <property type="entry name" value="MetI-like"/>
    <property type="match status" value="1"/>
</dbReference>
<dbReference type="Proteomes" id="UP000289440">
    <property type="component" value="Chromosome"/>
</dbReference>
<dbReference type="PANTHER" id="PTHR30193">
    <property type="entry name" value="ABC TRANSPORTER PERMEASE PROTEIN"/>
    <property type="match status" value="1"/>
</dbReference>
<dbReference type="Pfam" id="PF00528">
    <property type="entry name" value="BPD_transp_1"/>
    <property type="match status" value="1"/>
</dbReference>
<dbReference type="InterPro" id="IPR000515">
    <property type="entry name" value="MetI-like"/>
</dbReference>
<gene>
    <name evidence="9" type="primary">ugpA_3</name>
    <name evidence="9" type="ORF">NCTC10166_00600</name>
</gene>
<protein>
    <submittedName>
        <fullName evidence="9">sn-glycerol-3-phosphate transport system permease protein ugpA</fullName>
    </submittedName>
</protein>
<accession>A0A449A5T8</accession>
<dbReference type="OrthoDB" id="42615at2"/>